<feature type="coiled-coil region" evidence="1">
    <location>
        <begin position="298"/>
        <end position="457"/>
    </location>
</feature>
<keyword evidence="5" id="KW-1185">Reference proteome</keyword>
<protein>
    <submittedName>
        <fullName evidence="4">Desmoplakin</fullName>
    </submittedName>
</protein>
<evidence type="ECO:0000313" key="5">
    <source>
        <dbReference type="Proteomes" id="UP001264959"/>
    </source>
</evidence>
<feature type="domain" description="Viral desmoplakin N-terminal" evidence="3">
    <location>
        <begin position="6"/>
        <end position="95"/>
    </location>
</feature>
<dbReference type="PANTHER" id="PTHR47357">
    <property type="entry name" value="COP1-INTERACTIVE PROTEIN 1"/>
    <property type="match status" value="1"/>
</dbReference>
<name>A0A9E8BWI9_9ABAC</name>
<feature type="region of interest" description="Disordered" evidence="2">
    <location>
        <begin position="128"/>
        <end position="155"/>
    </location>
</feature>
<feature type="compositionally biased region" description="Pro residues" evidence="2">
    <location>
        <begin position="128"/>
        <end position="153"/>
    </location>
</feature>
<accession>A0A9E8BWI9</accession>
<dbReference type="EMBL" id="ON704650">
    <property type="protein sequence ID" value="UZE89759.1"/>
    <property type="molecule type" value="Genomic_DNA"/>
</dbReference>
<dbReference type="Pfam" id="PF06771">
    <property type="entry name" value="Desmo_N"/>
    <property type="match status" value="1"/>
</dbReference>
<organism evidence="4 5">
    <name type="scientific">Parapoynx stagnalis nucleopolyhedrovirus</name>
    <dbReference type="NCBI Taxonomy" id="2993413"/>
    <lineage>
        <taxon>Viruses</taxon>
        <taxon>Viruses incertae sedis</taxon>
        <taxon>Naldaviricetes</taxon>
        <taxon>Lefavirales</taxon>
        <taxon>Baculoviridae</taxon>
        <taxon>Alphabaculovirus</taxon>
        <taxon>Alphabaculovirus pastagnalis</taxon>
    </lineage>
</organism>
<evidence type="ECO:0000313" key="4">
    <source>
        <dbReference type="EMBL" id="UZE89759.1"/>
    </source>
</evidence>
<keyword evidence="1" id="KW-0175">Coiled coil</keyword>
<evidence type="ECO:0000256" key="1">
    <source>
        <dbReference type="SAM" id="Coils"/>
    </source>
</evidence>
<dbReference type="InterPro" id="IPR009615">
    <property type="entry name" value="Desmo_N"/>
</dbReference>
<dbReference type="Proteomes" id="UP001264959">
    <property type="component" value="Segment"/>
</dbReference>
<feature type="coiled-coil region" evidence="1">
    <location>
        <begin position="585"/>
        <end position="682"/>
    </location>
</feature>
<dbReference type="PANTHER" id="PTHR47357:SF1">
    <property type="entry name" value="SPINDLE POLE BODY COMPONENT 110"/>
    <property type="match status" value="1"/>
</dbReference>
<reference evidence="4" key="1">
    <citation type="journal article" date="2022" name="Viruses">
        <title>The Parapoynx stagnalis Nucleopolyhedrovirus (PastNPV), a Divergent Member of the Alphabaculovirus Group I Clade, Encodes a Homolog of Ran GTPase.</title>
        <authorList>
            <person name="Harrison R.L."/>
            <person name="Rowley D.L."/>
        </authorList>
    </citation>
    <scope>NUCLEOTIDE SEQUENCE</scope>
    <source>
        <strain evidence="4">BCIPV-473</strain>
    </source>
</reference>
<evidence type="ECO:0000259" key="3">
    <source>
        <dbReference type="Pfam" id="PF06771"/>
    </source>
</evidence>
<evidence type="ECO:0000256" key="2">
    <source>
        <dbReference type="SAM" id="MobiDB-lite"/>
    </source>
</evidence>
<sequence>MQRWPKYGNTDVDTRTVHDLLNTINTLSTRVKTLERYERALREIHKVIVILKPTANIQSFDVDALPSLVMKSLSDFVGKDINTLTHNINYKYDYNMPYPFPGPTPSIPPQPPQPPTFPPYPPFPYYQYPYGPPSQPSSQPPPQPSQTPAPSQAPEPEIVKKIDFTPIERQELESIYNQIVNNNINLSTYELYMNFLIKIMKVYFSSTQIVQTTETLKTDINILIEYDFKEFLFCIQQETKLVFVKNQLLCKKISAFIIFFLQVFSFYYKKEFAYNEQTDVKKTCEDLFLEIRYKFETITSLQNQLKDDRSQLQQLREISGTSEKNVTSQRELVASLNDRIEQLRVENEKLHETAVRDREEWQRQLQVEKMEVGTEQYDTQIVELNSLNENLKAEVYQLQLQNNELNSKLNQVISERGIAHNQLAVLNTTETDLKQKLQQLNAVNEQLKAQIQLYARNEQFTIPISKFIETIEHLYNSLAATKSDVDLDFKIHYVLNWLDNILSRDLLNLQAIKDQRSVIENQYNDLRSQIFSRLQGIKTDLIQSIKSRDPKFNPDPNQVNDFEDVDLVAGVTMLDNKSKEILNKNIEASKRAKDCTLKIERLEKELQEVTSDVKKMSQFTVSPSKKLNDQSYQDLQQSNIVLQSQLEECRNLNDKKLEDIANESVRQELSKLNDQIMNINSLFAKYDSSNKDIFEWKAKILQMYETLARSYSQK</sequence>
<dbReference type="GO" id="GO:0005200">
    <property type="term" value="F:structural constituent of cytoskeleton"/>
    <property type="evidence" value="ECO:0007669"/>
    <property type="project" value="TreeGrafter"/>
</dbReference>
<proteinExistence type="predicted"/>